<accession>A0A497E2L6</accession>
<dbReference type="Pfam" id="PF01548">
    <property type="entry name" value="DEDD_Tnp_IS110"/>
    <property type="match status" value="1"/>
</dbReference>
<dbReference type="InterPro" id="IPR047650">
    <property type="entry name" value="Transpos_IS110"/>
</dbReference>
<feature type="non-terminal residue" evidence="2">
    <location>
        <position position="199"/>
    </location>
</feature>
<dbReference type="PANTHER" id="PTHR33055:SF15">
    <property type="entry name" value="TRANSPOSASE-RELATED"/>
    <property type="match status" value="1"/>
</dbReference>
<dbReference type="Proteomes" id="UP000279422">
    <property type="component" value="Unassembled WGS sequence"/>
</dbReference>
<name>A0A497E2L6_UNCAE</name>
<evidence type="ECO:0000313" key="2">
    <source>
        <dbReference type="EMBL" id="RLE07368.1"/>
    </source>
</evidence>
<dbReference type="GO" id="GO:0003677">
    <property type="term" value="F:DNA binding"/>
    <property type="evidence" value="ECO:0007669"/>
    <property type="project" value="InterPro"/>
</dbReference>
<organism evidence="2 3">
    <name type="scientific">Aerophobetes bacterium</name>
    <dbReference type="NCBI Taxonomy" id="2030807"/>
    <lineage>
        <taxon>Bacteria</taxon>
        <taxon>Candidatus Aerophobota</taxon>
    </lineage>
</organism>
<dbReference type="InterPro" id="IPR002525">
    <property type="entry name" value="Transp_IS110-like_N"/>
</dbReference>
<dbReference type="PANTHER" id="PTHR33055">
    <property type="entry name" value="TRANSPOSASE FOR INSERTION SEQUENCE ELEMENT IS1111A"/>
    <property type="match status" value="1"/>
</dbReference>
<gene>
    <name evidence="2" type="ORF">DRJ00_08280</name>
</gene>
<evidence type="ECO:0000259" key="1">
    <source>
        <dbReference type="Pfam" id="PF01548"/>
    </source>
</evidence>
<protein>
    <submittedName>
        <fullName evidence="2">IS110 family transposase</fullName>
    </submittedName>
</protein>
<feature type="domain" description="Transposase IS110-like N-terminal" evidence="1">
    <location>
        <begin position="2"/>
        <end position="120"/>
    </location>
</feature>
<dbReference type="EMBL" id="QMPZ01000173">
    <property type="protein sequence ID" value="RLE07368.1"/>
    <property type="molecule type" value="Genomic_DNA"/>
</dbReference>
<dbReference type="GO" id="GO:0006313">
    <property type="term" value="P:DNA transposition"/>
    <property type="evidence" value="ECO:0007669"/>
    <property type="project" value="InterPro"/>
</dbReference>
<evidence type="ECO:0000313" key="3">
    <source>
        <dbReference type="Proteomes" id="UP000279422"/>
    </source>
</evidence>
<proteinExistence type="predicted"/>
<dbReference type="GO" id="GO:0004803">
    <property type="term" value="F:transposase activity"/>
    <property type="evidence" value="ECO:0007669"/>
    <property type="project" value="InterPro"/>
</dbReference>
<comment type="caution">
    <text evidence="2">The sequence shown here is derived from an EMBL/GenBank/DDBJ whole genome shotgun (WGS) entry which is preliminary data.</text>
</comment>
<dbReference type="AlphaFoldDB" id="A0A497E2L6"/>
<reference evidence="2 3" key="1">
    <citation type="submission" date="2018-06" db="EMBL/GenBank/DDBJ databases">
        <title>Extensive metabolic versatility and redundancy in microbially diverse, dynamic hydrothermal sediments.</title>
        <authorList>
            <person name="Dombrowski N."/>
            <person name="Teske A."/>
            <person name="Baker B.J."/>
        </authorList>
    </citation>
    <scope>NUCLEOTIDE SEQUENCE [LARGE SCALE GENOMIC DNA]</scope>
    <source>
        <strain evidence="2">B47_G16</strain>
    </source>
</reference>
<sequence length="199" mass="22925">MANEKTSFEVLKRHLNGNEPLRAVIEAGRNWGVMYDLLEEVGIDTTVAHPLKVRAIADAKIKHNSIDARTLAHLLRAGLIPQVHVPPKNVREQKNLLRHRLWLVKLQTMTKNRIHQLLDRNHVKPPKVTNLFGKTGRRFLNELNLSGIDTKLLKNHLDILDELHRHIKRTEDWIDEALEDNHYIPILNTLPGFGKIFSA</sequence>